<dbReference type="NCBIfam" id="NF006569">
    <property type="entry name" value="PRK09082.1"/>
    <property type="match status" value="1"/>
</dbReference>
<evidence type="ECO:0000256" key="3">
    <source>
        <dbReference type="ARBA" id="ARBA00022576"/>
    </source>
</evidence>
<dbReference type="GO" id="GO:0005737">
    <property type="term" value="C:cytoplasm"/>
    <property type="evidence" value="ECO:0007669"/>
    <property type="project" value="TreeGrafter"/>
</dbReference>
<dbReference type="EMBL" id="PPSW01000028">
    <property type="protein sequence ID" value="TLX45796.1"/>
    <property type="molecule type" value="Genomic_DNA"/>
</dbReference>
<evidence type="ECO:0000259" key="6">
    <source>
        <dbReference type="Pfam" id="PF00155"/>
    </source>
</evidence>
<protein>
    <submittedName>
        <fullName evidence="7">Aminotransferase</fullName>
    </submittedName>
</protein>
<dbReference type="Pfam" id="PF00155">
    <property type="entry name" value="Aminotran_1_2"/>
    <property type="match status" value="1"/>
</dbReference>
<dbReference type="InterPro" id="IPR004839">
    <property type="entry name" value="Aminotransferase_I/II_large"/>
</dbReference>
<dbReference type="GO" id="GO:0016212">
    <property type="term" value="F:kynurenine-oxoglutarate transaminase activity"/>
    <property type="evidence" value="ECO:0007669"/>
    <property type="project" value="TreeGrafter"/>
</dbReference>
<gene>
    <name evidence="7" type="ORF">C1E24_17035</name>
</gene>
<dbReference type="CDD" id="cd00609">
    <property type="entry name" value="AAT_like"/>
    <property type="match status" value="1"/>
</dbReference>
<dbReference type="PANTHER" id="PTHR43807">
    <property type="entry name" value="FI04487P"/>
    <property type="match status" value="1"/>
</dbReference>
<dbReference type="AlphaFoldDB" id="A0A5R9PZN9"/>
<dbReference type="RefSeq" id="WP_138483514.1">
    <property type="nucleotide sequence ID" value="NZ_PPSW01000028.1"/>
</dbReference>
<reference evidence="7 8" key="1">
    <citation type="submission" date="2018-01" db="EMBL/GenBank/DDBJ databases">
        <title>Co-occurrence of chitin degradation, pigmentation and bioactivity in marine Pseudoalteromonas.</title>
        <authorList>
            <person name="Paulsen S."/>
            <person name="Gram L."/>
            <person name="Machado H."/>
        </authorList>
    </citation>
    <scope>NUCLEOTIDE SEQUENCE [LARGE SCALE GENOMIC DNA]</scope>
    <source>
        <strain evidence="7 8">S3663</strain>
    </source>
</reference>
<name>A0A5R9PZN9_9GAMM</name>
<evidence type="ECO:0000313" key="7">
    <source>
        <dbReference type="EMBL" id="TLX45796.1"/>
    </source>
</evidence>
<evidence type="ECO:0000313" key="8">
    <source>
        <dbReference type="Proteomes" id="UP000309186"/>
    </source>
</evidence>
<keyword evidence="4 7" id="KW-0808">Transferase</keyword>
<dbReference type="InterPro" id="IPR015424">
    <property type="entry name" value="PyrdxlP-dep_Trfase"/>
</dbReference>
<comment type="cofactor">
    <cofactor evidence="1">
        <name>pyridoxal 5'-phosphate</name>
        <dbReference type="ChEBI" id="CHEBI:597326"/>
    </cofactor>
</comment>
<dbReference type="SUPFAM" id="SSF53383">
    <property type="entry name" value="PLP-dependent transferases"/>
    <property type="match status" value="1"/>
</dbReference>
<proteinExistence type="inferred from homology"/>
<dbReference type="InterPro" id="IPR015422">
    <property type="entry name" value="PyrdxlP-dep_Trfase_small"/>
</dbReference>
<evidence type="ECO:0000256" key="2">
    <source>
        <dbReference type="ARBA" id="ARBA00007441"/>
    </source>
</evidence>
<dbReference type="Gene3D" id="3.90.1150.10">
    <property type="entry name" value="Aspartate Aminotransferase, domain 1"/>
    <property type="match status" value="1"/>
</dbReference>
<evidence type="ECO:0000256" key="5">
    <source>
        <dbReference type="ARBA" id="ARBA00022898"/>
    </source>
</evidence>
<comment type="similarity">
    <text evidence="2">Belongs to the class-I pyridoxal-phosphate-dependent aminotransferase family.</text>
</comment>
<comment type="caution">
    <text evidence="7">The sequence shown here is derived from an EMBL/GenBank/DDBJ whole genome shotgun (WGS) entry which is preliminary data.</text>
</comment>
<keyword evidence="5" id="KW-0663">Pyridoxal phosphate</keyword>
<accession>A0A5R9PZN9</accession>
<dbReference type="InterPro" id="IPR015421">
    <property type="entry name" value="PyrdxlP-dep_Trfase_major"/>
</dbReference>
<organism evidence="7 8">
    <name type="scientific">Pseudoalteromonas phenolica</name>
    <dbReference type="NCBI Taxonomy" id="161398"/>
    <lineage>
        <taxon>Bacteria</taxon>
        <taxon>Pseudomonadati</taxon>
        <taxon>Pseudomonadota</taxon>
        <taxon>Gammaproteobacteria</taxon>
        <taxon>Alteromonadales</taxon>
        <taxon>Pseudoalteromonadaceae</taxon>
        <taxon>Pseudoalteromonas</taxon>
    </lineage>
</organism>
<dbReference type="OrthoDB" id="9803354at2"/>
<dbReference type="Proteomes" id="UP000309186">
    <property type="component" value="Unassembled WGS sequence"/>
</dbReference>
<dbReference type="InterPro" id="IPR051326">
    <property type="entry name" value="Kynurenine-oxoglutarate_AT"/>
</dbReference>
<dbReference type="Gene3D" id="3.40.640.10">
    <property type="entry name" value="Type I PLP-dependent aspartate aminotransferase-like (Major domain)"/>
    <property type="match status" value="1"/>
</dbReference>
<dbReference type="PANTHER" id="PTHR43807:SF20">
    <property type="entry name" value="FI04487P"/>
    <property type="match status" value="1"/>
</dbReference>
<evidence type="ECO:0000256" key="4">
    <source>
        <dbReference type="ARBA" id="ARBA00022679"/>
    </source>
</evidence>
<dbReference type="GO" id="GO:0030170">
    <property type="term" value="F:pyridoxal phosphate binding"/>
    <property type="evidence" value="ECO:0007669"/>
    <property type="project" value="InterPro"/>
</dbReference>
<dbReference type="FunFam" id="3.40.640.10:FF:000033">
    <property type="entry name" value="Aspartate aminotransferase"/>
    <property type="match status" value="1"/>
</dbReference>
<sequence>MIASLVRKHHQQKGALVQSKLPNLGVSIFSQMTGLANQYQALNLSQGFPEFDAPTLLKERLAHYSQSGFNQYAPSSGVPALQQQIAQLVERKYGLAVNAEHSVTVTSGATEALYVAIQALVSPEDEVIVFDPAYDSYKPAIELAGGKTVHIALTAPDYKVDWQQVAGAITDKTKAIIINTPHNPSTKTLKQADIEALKHLLEQHDLYLISDEVYEHICFDGQAHLSALRDESLFARSFVVSSFGKTFHCTGWKMGYCVAPAALMTEFRKIHQYVNFSSFTPAQLAIADAMGEQPEHIDELSTFYQQKRDLLIEALAPSSFKILPSEGTYFLLLDYSDISELDDVAFCEYLVKEVGVAAIPLSVFYNQAPNDKVIRLCFAKEDSTLVTAAEKLCQL</sequence>
<keyword evidence="3 7" id="KW-0032">Aminotransferase</keyword>
<feature type="domain" description="Aminotransferase class I/classII large" evidence="6">
    <location>
        <begin position="42"/>
        <end position="391"/>
    </location>
</feature>
<evidence type="ECO:0000256" key="1">
    <source>
        <dbReference type="ARBA" id="ARBA00001933"/>
    </source>
</evidence>